<dbReference type="PANTHER" id="PTHR21237">
    <property type="entry name" value="GRPE PROTEIN"/>
    <property type="match status" value="1"/>
</dbReference>
<dbReference type="PROSITE" id="PS01071">
    <property type="entry name" value="GRPE"/>
    <property type="match status" value="1"/>
</dbReference>
<dbReference type="SUPFAM" id="SSF51064">
    <property type="entry name" value="Head domain of nucleotide exchange factor GrpE"/>
    <property type="match status" value="1"/>
</dbReference>
<dbReference type="InterPro" id="IPR000740">
    <property type="entry name" value="GrpE"/>
</dbReference>
<dbReference type="CDD" id="cd00446">
    <property type="entry name" value="GrpE"/>
    <property type="match status" value="1"/>
</dbReference>
<accession>A0AA36CZS2</accession>
<feature type="coiled-coil region" evidence="9">
    <location>
        <begin position="89"/>
        <end position="123"/>
    </location>
</feature>
<sequence length="252" mass="27607">MFLRTVAKLETLAQSSLDCSKLARLASFSTTRAQRNDVSRVEQPEIKVLDIPLKAANGARLSGEQFLGRVRESLGVNDKDDWALSSKDVTALANEYDAALTDAADLKDKYQRALAEVENVRRRGVKQTEDAKSFAIQGFCKDMLEVADILDLAVNSVPKEELNKEHKAFKDLYSGISMTKTVLLKTFASHGLSPIDPTGQKFDPNLHEAICELPAQQTGAQPGHVVQVAKIGYQLKGRPIRAAQVVVAKSDD</sequence>
<evidence type="ECO:0000256" key="5">
    <source>
        <dbReference type="ARBA" id="ARBA00023016"/>
    </source>
</evidence>
<comment type="similarity">
    <text evidence="2 8">Belongs to the GrpE family.</text>
</comment>
<dbReference type="GO" id="GO:0030150">
    <property type="term" value="P:protein import into mitochondrial matrix"/>
    <property type="evidence" value="ECO:0007669"/>
    <property type="project" value="TreeGrafter"/>
</dbReference>
<evidence type="ECO:0000256" key="9">
    <source>
        <dbReference type="SAM" id="Coils"/>
    </source>
</evidence>
<evidence type="ECO:0000313" key="11">
    <source>
        <dbReference type="Proteomes" id="UP001177023"/>
    </source>
</evidence>
<dbReference type="GO" id="GO:0051087">
    <property type="term" value="F:protein-folding chaperone binding"/>
    <property type="evidence" value="ECO:0007669"/>
    <property type="project" value="InterPro"/>
</dbReference>
<dbReference type="GO" id="GO:0000774">
    <property type="term" value="F:adenyl-nucleotide exchange factor activity"/>
    <property type="evidence" value="ECO:0007669"/>
    <property type="project" value="InterPro"/>
</dbReference>
<dbReference type="InterPro" id="IPR013805">
    <property type="entry name" value="GrpE_CC"/>
</dbReference>
<keyword evidence="4" id="KW-0963">Cytoplasm</keyword>
<protein>
    <recommendedName>
        <fullName evidence="7">GrpE protein homolog</fullName>
    </recommendedName>
</protein>
<keyword evidence="9" id="KW-0175">Coiled coil</keyword>
<evidence type="ECO:0000256" key="4">
    <source>
        <dbReference type="ARBA" id="ARBA00022490"/>
    </source>
</evidence>
<dbReference type="Proteomes" id="UP001177023">
    <property type="component" value="Unassembled WGS sequence"/>
</dbReference>
<dbReference type="PANTHER" id="PTHR21237:SF23">
    <property type="entry name" value="GRPE PROTEIN HOMOLOG, MITOCHONDRIAL"/>
    <property type="match status" value="1"/>
</dbReference>
<evidence type="ECO:0000256" key="1">
    <source>
        <dbReference type="ARBA" id="ARBA00004496"/>
    </source>
</evidence>
<evidence type="ECO:0000256" key="6">
    <source>
        <dbReference type="ARBA" id="ARBA00023186"/>
    </source>
</evidence>
<organism evidence="10 11">
    <name type="scientific">Mesorhabditis spiculigera</name>
    <dbReference type="NCBI Taxonomy" id="96644"/>
    <lineage>
        <taxon>Eukaryota</taxon>
        <taxon>Metazoa</taxon>
        <taxon>Ecdysozoa</taxon>
        <taxon>Nematoda</taxon>
        <taxon>Chromadorea</taxon>
        <taxon>Rhabditida</taxon>
        <taxon>Rhabditina</taxon>
        <taxon>Rhabditomorpha</taxon>
        <taxon>Rhabditoidea</taxon>
        <taxon>Rhabditidae</taxon>
        <taxon>Mesorhabditinae</taxon>
        <taxon>Mesorhabditis</taxon>
    </lineage>
</organism>
<comment type="function">
    <text evidence="7">Essential component of the PAM complex, a complex required for the translocation of transit peptide-containing proteins from the inner membrane into the mitochondrial matrix in an ATP-dependent manner.</text>
</comment>
<evidence type="ECO:0000256" key="2">
    <source>
        <dbReference type="ARBA" id="ARBA00009054"/>
    </source>
</evidence>
<proteinExistence type="inferred from homology"/>
<dbReference type="GO" id="GO:0051082">
    <property type="term" value="F:unfolded protein binding"/>
    <property type="evidence" value="ECO:0007669"/>
    <property type="project" value="TreeGrafter"/>
</dbReference>
<comment type="caution">
    <text evidence="10">The sequence shown here is derived from an EMBL/GenBank/DDBJ whole genome shotgun (WGS) entry which is preliminary data.</text>
</comment>
<dbReference type="Gene3D" id="3.90.20.20">
    <property type="match status" value="1"/>
</dbReference>
<evidence type="ECO:0000256" key="7">
    <source>
        <dbReference type="RuleBase" id="RU000640"/>
    </source>
</evidence>
<name>A0AA36CZS2_9BILA</name>
<dbReference type="Gene3D" id="2.30.22.10">
    <property type="entry name" value="Head domain of nucleotide exchange factor GrpE"/>
    <property type="match status" value="1"/>
</dbReference>
<dbReference type="Pfam" id="PF01025">
    <property type="entry name" value="GrpE"/>
    <property type="match status" value="1"/>
</dbReference>
<gene>
    <name evidence="10" type="ORF">MSPICULIGERA_LOCUS16613</name>
</gene>
<evidence type="ECO:0000313" key="10">
    <source>
        <dbReference type="EMBL" id="CAJ0578355.1"/>
    </source>
</evidence>
<dbReference type="SUPFAM" id="SSF58014">
    <property type="entry name" value="Coiled-coil domain of nucleotide exchange factor GrpE"/>
    <property type="match status" value="1"/>
</dbReference>
<dbReference type="FunFam" id="2.30.22.10:FF:000001">
    <property type="entry name" value="Protein GrpE"/>
    <property type="match status" value="1"/>
</dbReference>
<dbReference type="AlphaFoldDB" id="A0AA36CZS2"/>
<reference evidence="10" key="1">
    <citation type="submission" date="2023-06" db="EMBL/GenBank/DDBJ databases">
        <authorList>
            <person name="Delattre M."/>
        </authorList>
    </citation>
    <scope>NUCLEOTIDE SEQUENCE</scope>
    <source>
        <strain evidence="10">AF72</strain>
    </source>
</reference>
<keyword evidence="6 7" id="KW-0143">Chaperone</keyword>
<dbReference type="HAMAP" id="MF_01151">
    <property type="entry name" value="GrpE"/>
    <property type="match status" value="1"/>
</dbReference>
<dbReference type="EMBL" id="CATQJA010002653">
    <property type="protein sequence ID" value="CAJ0578355.1"/>
    <property type="molecule type" value="Genomic_DNA"/>
</dbReference>
<feature type="non-terminal residue" evidence="10">
    <location>
        <position position="252"/>
    </location>
</feature>
<evidence type="ECO:0000256" key="8">
    <source>
        <dbReference type="RuleBase" id="RU004478"/>
    </source>
</evidence>
<comment type="subcellular location">
    <subcellularLocation>
        <location evidence="1">Cytoplasm</location>
    </subcellularLocation>
    <subcellularLocation>
        <location evidence="7">Mitochondrion matrix</location>
    </subcellularLocation>
</comment>
<keyword evidence="7" id="KW-0496">Mitochondrion</keyword>
<comment type="subunit">
    <text evidence="3">Homodimer.</text>
</comment>
<keyword evidence="5" id="KW-0346">Stress response</keyword>
<keyword evidence="11" id="KW-1185">Reference proteome</keyword>
<dbReference type="PRINTS" id="PR00773">
    <property type="entry name" value="GRPEPROTEIN"/>
</dbReference>
<dbReference type="InterPro" id="IPR009012">
    <property type="entry name" value="GrpE_head"/>
</dbReference>
<dbReference type="GO" id="GO:0006457">
    <property type="term" value="P:protein folding"/>
    <property type="evidence" value="ECO:0007669"/>
    <property type="project" value="InterPro"/>
</dbReference>
<dbReference type="GO" id="GO:0001405">
    <property type="term" value="C:PAM complex, Tim23 associated import motor"/>
    <property type="evidence" value="ECO:0007669"/>
    <property type="project" value="TreeGrafter"/>
</dbReference>
<dbReference type="GO" id="GO:0042803">
    <property type="term" value="F:protein homodimerization activity"/>
    <property type="evidence" value="ECO:0007669"/>
    <property type="project" value="InterPro"/>
</dbReference>
<evidence type="ECO:0000256" key="3">
    <source>
        <dbReference type="ARBA" id="ARBA00011738"/>
    </source>
</evidence>